<dbReference type="GO" id="GO:0061599">
    <property type="term" value="F:molybdopterin molybdotransferase activity"/>
    <property type="evidence" value="ECO:0007669"/>
    <property type="project" value="UniProtKB-UniRule"/>
</dbReference>
<dbReference type="EMBL" id="LR134479">
    <property type="protein sequence ID" value="VEI23940.1"/>
    <property type="molecule type" value="Genomic_DNA"/>
</dbReference>
<dbReference type="SUPFAM" id="SSF53218">
    <property type="entry name" value="Molybdenum cofactor biosynthesis proteins"/>
    <property type="match status" value="1"/>
</dbReference>
<dbReference type="InterPro" id="IPR036135">
    <property type="entry name" value="MoeA_linker/N_sf"/>
</dbReference>
<keyword evidence="3 5" id="KW-0500">Molybdenum</keyword>
<evidence type="ECO:0000256" key="5">
    <source>
        <dbReference type="RuleBase" id="RU365090"/>
    </source>
</evidence>
<comment type="pathway">
    <text evidence="5">Cofactor biosynthesis; molybdopterin biosynthesis.</text>
</comment>
<accession>A0A7Z9D772</accession>
<dbReference type="CDD" id="cd00887">
    <property type="entry name" value="MoeA"/>
    <property type="match status" value="1"/>
</dbReference>
<keyword evidence="5" id="KW-0479">Metal-binding</keyword>
<dbReference type="RefSeq" id="WP_126500418.1">
    <property type="nucleotide sequence ID" value="NZ_CAUVUG010000007.1"/>
</dbReference>
<evidence type="ECO:0000313" key="6">
    <source>
        <dbReference type="EMBL" id="VEI23940.1"/>
    </source>
</evidence>
<evidence type="ECO:0000256" key="2">
    <source>
        <dbReference type="ARBA" id="ARBA00010763"/>
    </source>
</evidence>
<dbReference type="GO" id="GO:0046872">
    <property type="term" value="F:metal ion binding"/>
    <property type="evidence" value="ECO:0007669"/>
    <property type="project" value="UniProtKB-UniRule"/>
</dbReference>
<evidence type="ECO:0000256" key="3">
    <source>
        <dbReference type="ARBA" id="ARBA00022505"/>
    </source>
</evidence>
<sequence length="408" mass="42915">MPHHHPPAVAWEQARKNLHAAGLTCTAGTDVETLPPKAAIGRYTADDVYSLMDVPHYDSSAMDGYAVSGTPPWLLVTPEYPDDERVNIHRLTVAIEPGQATPILTGGLLPRGAQAIVREEHTTLNTVGGITTVTMASGHIPPANGADIRRTGSELPAGRLLVERGTLITARLAAFLGMNGFDEIPVLAPVTARCAFTGNEVITIGVPEAGQVRDAFGGFLEATLATQGCAALPSARLADTGHDFTTFLNTSHAQVLIFTGGSSTSGVDMVRKTLAEAQATYLFESVQVRPGHPALAARLADGRIVLGLPGNPLAAYTALYSYLPPLLAGMRGLPLPPLDTAEIAQDIPALTASSQQRLIPALVRECRAHPLPRRASYMLSGLSKATHLLVADASGHTAGDRVPLLPVF</sequence>
<dbReference type="InterPro" id="IPR038987">
    <property type="entry name" value="MoeA-like"/>
</dbReference>
<dbReference type="GO" id="GO:0006777">
    <property type="term" value="P:Mo-molybdopterin cofactor biosynthetic process"/>
    <property type="evidence" value="ECO:0007669"/>
    <property type="project" value="UniProtKB-UniRule"/>
</dbReference>
<dbReference type="Gene3D" id="3.90.105.10">
    <property type="entry name" value="Molybdopterin biosynthesis moea protein, domain 2"/>
    <property type="match status" value="1"/>
</dbReference>
<dbReference type="AlphaFoldDB" id="A0A7Z9D772"/>
<proteinExistence type="inferred from homology"/>
<dbReference type="Gene3D" id="2.40.340.10">
    <property type="entry name" value="MoeA, C-terminal, domain IV"/>
    <property type="match status" value="1"/>
</dbReference>
<dbReference type="InterPro" id="IPR036425">
    <property type="entry name" value="MoaB/Mog-like_dom_sf"/>
</dbReference>
<keyword evidence="5 6" id="KW-0808">Transferase</keyword>
<dbReference type="Proteomes" id="UP000282386">
    <property type="component" value="Chromosome"/>
</dbReference>
<keyword evidence="5" id="KW-0460">Magnesium</keyword>
<dbReference type="Pfam" id="PF03453">
    <property type="entry name" value="MoeA_N"/>
    <property type="match status" value="1"/>
</dbReference>
<dbReference type="PANTHER" id="PTHR10192:SF5">
    <property type="entry name" value="GEPHYRIN"/>
    <property type="match status" value="1"/>
</dbReference>
<evidence type="ECO:0000256" key="4">
    <source>
        <dbReference type="ARBA" id="ARBA00047317"/>
    </source>
</evidence>
<dbReference type="Gene3D" id="3.40.980.10">
    <property type="entry name" value="MoaB/Mog-like domain"/>
    <property type="match status" value="1"/>
</dbReference>
<gene>
    <name evidence="6" type="primary">moeA_2</name>
    <name evidence="6" type="ORF">NCTC10207_01814</name>
</gene>
<comment type="function">
    <text evidence="1 5">Catalyzes the insertion of molybdate into adenylated molybdopterin with the concomitant release of AMP.</text>
</comment>
<protein>
    <recommendedName>
        <fullName evidence="5">Molybdopterin molybdenumtransferase</fullName>
        <ecNumber evidence="5">2.10.1.1</ecNumber>
    </recommendedName>
</protein>
<name>A0A7Z9D772_9MICC</name>
<organism evidence="6 7">
    <name type="scientific">Rothia aeria</name>
    <dbReference type="NCBI Taxonomy" id="172042"/>
    <lineage>
        <taxon>Bacteria</taxon>
        <taxon>Bacillati</taxon>
        <taxon>Actinomycetota</taxon>
        <taxon>Actinomycetes</taxon>
        <taxon>Micrococcales</taxon>
        <taxon>Micrococcaceae</taxon>
        <taxon>Rothia</taxon>
    </lineage>
</organism>
<dbReference type="SUPFAM" id="SSF63882">
    <property type="entry name" value="MoeA N-terminal region -like"/>
    <property type="match status" value="1"/>
</dbReference>
<dbReference type="InterPro" id="IPR005110">
    <property type="entry name" value="MoeA_linker/N"/>
</dbReference>
<comment type="similarity">
    <text evidence="2 5">Belongs to the MoeA family.</text>
</comment>
<comment type="cofactor">
    <cofactor evidence="5">
        <name>Mg(2+)</name>
        <dbReference type="ChEBI" id="CHEBI:18420"/>
    </cofactor>
</comment>
<dbReference type="InterPro" id="IPR036688">
    <property type="entry name" value="MoeA_C_domain_IV_sf"/>
</dbReference>
<dbReference type="Gene3D" id="2.170.190.11">
    <property type="entry name" value="Molybdopterin biosynthesis moea protein, domain 3"/>
    <property type="match status" value="1"/>
</dbReference>
<dbReference type="InterPro" id="IPR001453">
    <property type="entry name" value="MoaB/Mog_dom"/>
</dbReference>
<reference evidence="6 7" key="1">
    <citation type="submission" date="2018-12" db="EMBL/GenBank/DDBJ databases">
        <authorList>
            <consortium name="Pathogen Informatics"/>
        </authorList>
    </citation>
    <scope>NUCLEOTIDE SEQUENCE [LARGE SCALE GENOMIC DNA]</scope>
    <source>
        <strain evidence="6 7">NCTC10207</strain>
    </source>
</reference>
<dbReference type="PANTHER" id="PTHR10192">
    <property type="entry name" value="MOLYBDOPTERIN BIOSYNTHESIS PROTEIN"/>
    <property type="match status" value="1"/>
</dbReference>
<dbReference type="SMART" id="SM00852">
    <property type="entry name" value="MoCF_biosynth"/>
    <property type="match status" value="1"/>
</dbReference>
<evidence type="ECO:0000313" key="7">
    <source>
        <dbReference type="Proteomes" id="UP000282386"/>
    </source>
</evidence>
<dbReference type="GO" id="GO:0005829">
    <property type="term" value="C:cytosol"/>
    <property type="evidence" value="ECO:0007669"/>
    <property type="project" value="TreeGrafter"/>
</dbReference>
<dbReference type="GeneID" id="93862394"/>
<dbReference type="UniPathway" id="UPA00344"/>
<evidence type="ECO:0000256" key="1">
    <source>
        <dbReference type="ARBA" id="ARBA00002901"/>
    </source>
</evidence>
<keyword evidence="5" id="KW-0501">Molybdenum cofactor biosynthesis</keyword>
<comment type="catalytic activity">
    <reaction evidence="4">
        <text>adenylyl-molybdopterin + molybdate = Mo-molybdopterin + AMP + H(+)</text>
        <dbReference type="Rhea" id="RHEA:35047"/>
        <dbReference type="ChEBI" id="CHEBI:15378"/>
        <dbReference type="ChEBI" id="CHEBI:36264"/>
        <dbReference type="ChEBI" id="CHEBI:62727"/>
        <dbReference type="ChEBI" id="CHEBI:71302"/>
        <dbReference type="ChEBI" id="CHEBI:456215"/>
        <dbReference type="EC" id="2.10.1.1"/>
    </reaction>
</comment>
<dbReference type="Pfam" id="PF00994">
    <property type="entry name" value="MoCF_biosynth"/>
    <property type="match status" value="1"/>
</dbReference>
<dbReference type="EC" id="2.10.1.1" evidence="5"/>